<proteinExistence type="predicted"/>
<dbReference type="InterPro" id="IPR011083">
    <property type="entry name" value="Phage_tail_collar_dom"/>
</dbReference>
<evidence type="ECO:0000259" key="2">
    <source>
        <dbReference type="Pfam" id="PF07484"/>
    </source>
</evidence>
<dbReference type="Pfam" id="PF07484">
    <property type="entry name" value="Collar"/>
    <property type="match status" value="1"/>
</dbReference>
<dbReference type="Proteomes" id="UP001369958">
    <property type="component" value="Chromosome"/>
</dbReference>
<gene>
    <name evidence="3" type="ORF">V6617_10090</name>
</gene>
<dbReference type="Gene3D" id="3.90.1340.10">
    <property type="entry name" value="Phage tail collar domain"/>
    <property type="match status" value="1"/>
</dbReference>
<reference evidence="3 4" key="1">
    <citation type="submission" date="2024-02" db="EMBL/GenBank/DDBJ databases">
        <title>Complete genome sequence of Pelagibacterium nitratireducens ZH15.</title>
        <authorList>
            <person name="Zhao L.H."/>
        </authorList>
    </citation>
    <scope>NUCLEOTIDE SEQUENCE [LARGE SCALE GENOMIC DNA]</scope>
    <source>
        <strain evidence="3 4">ZH15</strain>
    </source>
</reference>
<dbReference type="SUPFAM" id="SSF88874">
    <property type="entry name" value="Receptor-binding domain of short tail fibre protein gp12"/>
    <property type="match status" value="1"/>
</dbReference>
<evidence type="ECO:0000256" key="1">
    <source>
        <dbReference type="SAM" id="MobiDB-lite"/>
    </source>
</evidence>
<accession>A0ABZ2HWP3</accession>
<evidence type="ECO:0000313" key="3">
    <source>
        <dbReference type="EMBL" id="WWT31385.1"/>
    </source>
</evidence>
<dbReference type="RefSeq" id="WP_338606855.1">
    <property type="nucleotide sequence ID" value="NZ_CP146275.1"/>
</dbReference>
<name>A0ABZ2HWP3_9HYPH</name>
<sequence>MSALTDLLNLPKPDSRSEEQESVADAFLATAAALDMIDAILASYATSLGGKADAGHGHTIGAIEGLEHLLASKRDKDVLIGFEEVSGLPSLSDVPLGYVLARSELGVTFLSPAAAIGQHQHAMGDIVGLSGALSTLSDGIERATSAGTITFFAGSTPPDGWLKANGATVSRSAYSDLFSRIGTTFGAGNGSTTFQIPDLRGEFIRGWDDGRGIDGGRGLGSSQSDQNKSHEHTGSAESGGAHSHTGSTSTDSHNHTVPAAASDINGQGQGRVYTTATTGNAWNRSTTSDSHSHSLSINSGGAHTHVLSIDSSGGNEARPRNIALLACIKY</sequence>
<keyword evidence="4" id="KW-1185">Reference proteome</keyword>
<dbReference type="InterPro" id="IPR037053">
    <property type="entry name" value="Phage_tail_collar_dom_sf"/>
</dbReference>
<feature type="compositionally biased region" description="Low complexity" evidence="1">
    <location>
        <begin position="235"/>
        <end position="251"/>
    </location>
</feature>
<feature type="domain" description="Phage tail collar" evidence="2">
    <location>
        <begin position="147"/>
        <end position="204"/>
    </location>
</feature>
<dbReference type="EMBL" id="CP146275">
    <property type="protein sequence ID" value="WWT31385.1"/>
    <property type="molecule type" value="Genomic_DNA"/>
</dbReference>
<evidence type="ECO:0000313" key="4">
    <source>
        <dbReference type="Proteomes" id="UP001369958"/>
    </source>
</evidence>
<feature type="region of interest" description="Disordered" evidence="1">
    <location>
        <begin position="210"/>
        <end position="272"/>
    </location>
</feature>
<protein>
    <submittedName>
        <fullName evidence="3">Phage tail protein</fullName>
    </submittedName>
</protein>
<organism evidence="3 4">
    <name type="scientific">Pelagibacterium nitratireducens</name>
    <dbReference type="NCBI Taxonomy" id="1046114"/>
    <lineage>
        <taxon>Bacteria</taxon>
        <taxon>Pseudomonadati</taxon>
        <taxon>Pseudomonadota</taxon>
        <taxon>Alphaproteobacteria</taxon>
        <taxon>Hyphomicrobiales</taxon>
        <taxon>Devosiaceae</taxon>
        <taxon>Pelagibacterium</taxon>
    </lineage>
</organism>